<keyword evidence="6 11" id="KW-0368">Histidine biosynthesis</keyword>
<comment type="catalytic activity">
    <reaction evidence="10">
        <text>5-[(5-phospho-1-deoxy-D-ribulos-1-ylimino)methylamino]-1-(5-phospho-beta-D-ribosyl)imidazole-4-carboxamide + L-glutamine = D-erythro-1-(imidazol-4-yl)glycerol 3-phosphate + 5-amino-1-(5-phospho-beta-D-ribosyl)imidazole-4-carboxamide + L-glutamate + H(+)</text>
        <dbReference type="Rhea" id="RHEA:24793"/>
        <dbReference type="ChEBI" id="CHEBI:15378"/>
        <dbReference type="ChEBI" id="CHEBI:29985"/>
        <dbReference type="ChEBI" id="CHEBI:58278"/>
        <dbReference type="ChEBI" id="CHEBI:58359"/>
        <dbReference type="ChEBI" id="CHEBI:58475"/>
        <dbReference type="ChEBI" id="CHEBI:58525"/>
        <dbReference type="EC" id="4.3.2.10"/>
    </reaction>
</comment>
<comment type="function">
    <text evidence="8">IGPS catalyzes the conversion of PRFAR and glutamine to IGP, AICAR and glutamate. The HisF subunit catalyzes the cyclization activity that produces IGP and AICAR from PRFAR using the ammonia provided by the HisH subunit.</text>
</comment>
<evidence type="ECO:0000256" key="4">
    <source>
        <dbReference type="ARBA" id="ARBA00012809"/>
    </source>
</evidence>
<evidence type="ECO:0000256" key="2">
    <source>
        <dbReference type="ARBA" id="ARBA00009667"/>
    </source>
</evidence>
<evidence type="ECO:0000256" key="1">
    <source>
        <dbReference type="ARBA" id="ARBA00005091"/>
    </source>
</evidence>
<dbReference type="EC" id="4.3.2.10" evidence="4"/>
<evidence type="ECO:0000256" key="9">
    <source>
        <dbReference type="ARBA" id="ARBA00030264"/>
    </source>
</evidence>
<protein>
    <recommendedName>
        <fullName evidence="4">imidazole glycerol-phosphate synthase</fullName>
        <ecNumber evidence="4">4.3.2.10</ecNumber>
    </recommendedName>
    <alternativeName>
        <fullName evidence="9">IGP synthase cyclase subunit</fullName>
    </alternativeName>
</protein>
<dbReference type="NCBIfam" id="NF038364">
    <property type="entry name" value="AglZ_HisF2_fam"/>
    <property type="match status" value="1"/>
</dbReference>
<dbReference type="InterPro" id="IPR004651">
    <property type="entry name" value="HisF"/>
</dbReference>
<keyword evidence="13" id="KW-1185">Reference proteome</keyword>
<dbReference type="Proteomes" id="UP001447842">
    <property type="component" value="Chromosome"/>
</dbReference>
<evidence type="ECO:0000256" key="3">
    <source>
        <dbReference type="ARBA" id="ARBA00011152"/>
    </source>
</evidence>
<keyword evidence="7" id="KW-0456">Lyase</keyword>
<evidence type="ECO:0000256" key="7">
    <source>
        <dbReference type="ARBA" id="ARBA00023239"/>
    </source>
</evidence>
<dbReference type="InterPro" id="IPR011060">
    <property type="entry name" value="RibuloseP-bd_barrel"/>
</dbReference>
<evidence type="ECO:0000313" key="13">
    <source>
        <dbReference type="Proteomes" id="UP001447842"/>
    </source>
</evidence>
<evidence type="ECO:0000256" key="5">
    <source>
        <dbReference type="ARBA" id="ARBA00022605"/>
    </source>
</evidence>
<evidence type="ECO:0000256" key="11">
    <source>
        <dbReference type="RuleBase" id="RU003657"/>
    </source>
</evidence>
<dbReference type="InterPro" id="IPR006062">
    <property type="entry name" value="His_biosynth"/>
</dbReference>
<dbReference type="RefSeq" id="WP_345973795.1">
    <property type="nucleotide sequence ID" value="NZ_CP147920.1"/>
</dbReference>
<dbReference type="Gene3D" id="3.20.20.70">
    <property type="entry name" value="Aldolase class I"/>
    <property type="match status" value="1"/>
</dbReference>
<accession>A0ABZ3HDY2</accession>
<evidence type="ECO:0000256" key="8">
    <source>
        <dbReference type="ARBA" id="ARBA00025475"/>
    </source>
</evidence>
<reference evidence="12 13" key="1">
    <citation type="submission" date="2024-03" db="EMBL/GenBank/DDBJ databases">
        <title>Sulfurimonas sp. HSL3-1.</title>
        <authorList>
            <person name="Wang S."/>
        </authorList>
    </citation>
    <scope>NUCLEOTIDE SEQUENCE [LARGE SCALE GENOMIC DNA]</scope>
    <source>
        <strain evidence="12 13">HSL3-1</strain>
    </source>
</reference>
<keyword evidence="5 11" id="KW-0028">Amino-acid biosynthesis</keyword>
<comment type="subunit">
    <text evidence="3">Heterodimer of HisH and HisF.</text>
</comment>
<proteinExistence type="inferred from homology"/>
<dbReference type="InterPro" id="IPR013785">
    <property type="entry name" value="Aldolase_TIM"/>
</dbReference>
<dbReference type="InterPro" id="IPR050064">
    <property type="entry name" value="IGPS_HisA/HisF"/>
</dbReference>
<gene>
    <name evidence="12" type="ORF">WCY31_12115</name>
</gene>
<evidence type="ECO:0000256" key="6">
    <source>
        <dbReference type="ARBA" id="ARBA00023102"/>
    </source>
</evidence>
<comment type="similarity">
    <text evidence="2 11">Belongs to the HisA/HisF family.</text>
</comment>
<dbReference type="SUPFAM" id="SSF51366">
    <property type="entry name" value="Ribulose-phoshate binding barrel"/>
    <property type="match status" value="1"/>
</dbReference>
<comment type="pathway">
    <text evidence="1">Amino-acid biosynthesis; L-histidine biosynthesis; L-histidine from 5-phospho-alpha-D-ribose 1-diphosphate: step 5/9.</text>
</comment>
<sequence>MLRTRVIPVLLLHNKGLVKTVRFKDPKYVGDPINAIRIFNEKEVDELIFLDIDASKEHREPDYALIESFASECFMPVCYGGGITNVEQIRKVFSLGIEKVALNSSALRDKDLIREASQLFGAQSIIVAVDVKRNLWGRYQIYRHADKGVQKGDLLAYLREVEALGAGEVFLNSVDMDGMQKGYDMTLLQTVRDVISVPVIVCGGAGQLSDFKAAKELGGASAVAAGSFFVFQGKHRAVLITYPKYEELEKLFGEQP</sequence>
<dbReference type="CDD" id="cd04731">
    <property type="entry name" value="HisF"/>
    <property type="match status" value="1"/>
</dbReference>
<evidence type="ECO:0000256" key="10">
    <source>
        <dbReference type="ARBA" id="ARBA00047838"/>
    </source>
</evidence>
<evidence type="ECO:0000313" key="12">
    <source>
        <dbReference type="EMBL" id="XAU16378.1"/>
    </source>
</evidence>
<dbReference type="EMBL" id="CP147920">
    <property type="protein sequence ID" value="XAU16378.1"/>
    <property type="molecule type" value="Genomic_DNA"/>
</dbReference>
<name>A0ABZ3HDY2_9BACT</name>
<dbReference type="PANTHER" id="PTHR21235:SF2">
    <property type="entry name" value="IMIDAZOLE GLYCEROL PHOSPHATE SYNTHASE HISHF"/>
    <property type="match status" value="1"/>
</dbReference>
<dbReference type="PANTHER" id="PTHR21235">
    <property type="entry name" value="IMIDAZOLE GLYCEROL PHOSPHATE SYNTHASE SUBUNIT HISF/H IGP SYNTHASE SUBUNIT HISF/H"/>
    <property type="match status" value="1"/>
</dbReference>
<organism evidence="12 13">
    <name type="scientific">Sulfurimonas diazotrophicus</name>
    <dbReference type="NCBI Taxonomy" id="3131939"/>
    <lineage>
        <taxon>Bacteria</taxon>
        <taxon>Pseudomonadati</taxon>
        <taxon>Campylobacterota</taxon>
        <taxon>Epsilonproteobacteria</taxon>
        <taxon>Campylobacterales</taxon>
        <taxon>Sulfurimonadaceae</taxon>
        <taxon>Sulfurimonas</taxon>
    </lineage>
</organism>
<dbReference type="Pfam" id="PF00977">
    <property type="entry name" value="His_biosynth"/>
    <property type="match status" value="1"/>
</dbReference>